<feature type="binding site" evidence="3">
    <location>
        <position position="95"/>
    </location>
    <ligand>
        <name>Cu cation</name>
        <dbReference type="ChEBI" id="CHEBI:23378"/>
    </ligand>
</feature>
<evidence type="ECO:0000259" key="7">
    <source>
        <dbReference type="PROSITE" id="PS51352"/>
    </source>
</evidence>
<keyword evidence="6" id="KW-0472">Membrane</keyword>
<feature type="transmembrane region" description="Helical" evidence="6">
    <location>
        <begin position="32"/>
        <end position="53"/>
    </location>
</feature>
<feature type="disulfide bond" description="Redox-active" evidence="4">
    <location>
        <begin position="95"/>
        <end position="99"/>
    </location>
</feature>
<organism evidence="8">
    <name type="scientific">Chelativorans sp. (strain BNC1)</name>
    <dbReference type="NCBI Taxonomy" id="266779"/>
    <lineage>
        <taxon>Bacteria</taxon>
        <taxon>Pseudomonadati</taxon>
        <taxon>Pseudomonadota</taxon>
        <taxon>Alphaproteobacteria</taxon>
        <taxon>Hyphomicrobiales</taxon>
        <taxon>Phyllobacteriaceae</taxon>
        <taxon>Chelativorans</taxon>
    </lineage>
</organism>
<evidence type="ECO:0000313" key="8">
    <source>
        <dbReference type="EMBL" id="ABG63385.1"/>
    </source>
</evidence>
<dbReference type="STRING" id="266779.Meso_1992"/>
<evidence type="ECO:0000256" key="2">
    <source>
        <dbReference type="ARBA" id="ARBA00023008"/>
    </source>
</evidence>
<reference evidence="8" key="1">
    <citation type="submission" date="2006-06" db="EMBL/GenBank/DDBJ databases">
        <title>Complete sequence of chromosome of Chelativorans sp. BNC1.</title>
        <authorList>
            <consortium name="US DOE Joint Genome Institute"/>
            <person name="Copeland A."/>
            <person name="Lucas S."/>
            <person name="Lapidus A."/>
            <person name="Barry K."/>
            <person name="Detter J.C."/>
            <person name="Glavina del Rio T."/>
            <person name="Hammon N."/>
            <person name="Israni S."/>
            <person name="Dalin E."/>
            <person name="Tice H."/>
            <person name="Pitluck S."/>
            <person name="Chertkov O."/>
            <person name="Brettin T."/>
            <person name="Bruce D."/>
            <person name="Han C."/>
            <person name="Tapia R."/>
            <person name="Gilna P."/>
            <person name="Schmutz J."/>
            <person name="Larimer F."/>
            <person name="Land M."/>
            <person name="Hauser L."/>
            <person name="Kyrpides N."/>
            <person name="Mikhailova N."/>
            <person name="Richardson P."/>
        </authorList>
    </citation>
    <scope>NUCLEOTIDE SEQUENCE</scope>
    <source>
        <strain evidence="8">BNC1</strain>
    </source>
</reference>
<sequence length="220" mass="24401">MGQRFSFPSRKQASPGASKSNSEPGGYLMMRYILVGIILLTAGAFGAIAFNFYSGQNQAVAFGAPFELIDHEGQPITEKALQGRPTALFFGFTHCPDVCPTTLFEMQGWLDQLGDEGKDLQAFFVTVDPERDTPEVMKTYLSNFSDRVVGITGDPQKVEEMVKAYRIYFRKVELEGGGYTMDHTASVMLLDSSGDFFGTISYEENQETAIAKLRRLIREG</sequence>
<dbReference type="Gene3D" id="3.40.30.10">
    <property type="entry name" value="Glutaredoxin"/>
    <property type="match status" value="1"/>
</dbReference>
<dbReference type="InterPro" id="IPR036249">
    <property type="entry name" value="Thioredoxin-like_sf"/>
</dbReference>
<dbReference type="PROSITE" id="PS51352">
    <property type="entry name" value="THIOREDOXIN_2"/>
    <property type="match status" value="1"/>
</dbReference>
<dbReference type="PANTHER" id="PTHR12151">
    <property type="entry name" value="ELECTRON TRANSPORT PROTIN SCO1/SENC FAMILY MEMBER"/>
    <property type="match status" value="1"/>
</dbReference>
<dbReference type="KEGG" id="mes:Meso_1992"/>
<keyword evidence="2 3" id="KW-0186">Copper</keyword>
<dbReference type="GO" id="GO:0046872">
    <property type="term" value="F:metal ion binding"/>
    <property type="evidence" value="ECO:0007669"/>
    <property type="project" value="UniProtKB-KW"/>
</dbReference>
<dbReference type="Pfam" id="PF02630">
    <property type="entry name" value="SCO1-SenC"/>
    <property type="match status" value="1"/>
</dbReference>
<keyword evidence="6" id="KW-1133">Transmembrane helix</keyword>
<feature type="compositionally biased region" description="Polar residues" evidence="5">
    <location>
        <begin position="9"/>
        <end position="22"/>
    </location>
</feature>
<keyword evidence="3" id="KW-0479">Metal-binding</keyword>
<protein>
    <submittedName>
        <fullName evidence="8">Electron transport protein SCO1/SenC</fullName>
    </submittedName>
</protein>
<evidence type="ECO:0000256" key="6">
    <source>
        <dbReference type="SAM" id="Phobius"/>
    </source>
</evidence>
<accession>Q11GU0</accession>
<keyword evidence="4" id="KW-1015">Disulfide bond</keyword>
<proteinExistence type="inferred from homology"/>
<evidence type="ECO:0000256" key="1">
    <source>
        <dbReference type="ARBA" id="ARBA00010996"/>
    </source>
</evidence>
<feature type="domain" description="Thioredoxin" evidence="7">
    <location>
        <begin position="57"/>
        <end position="220"/>
    </location>
</feature>
<keyword evidence="6" id="KW-0812">Transmembrane</keyword>
<feature type="binding site" evidence="3">
    <location>
        <position position="99"/>
    </location>
    <ligand>
        <name>Cu cation</name>
        <dbReference type="ChEBI" id="CHEBI:23378"/>
    </ligand>
</feature>
<dbReference type="InterPro" id="IPR003782">
    <property type="entry name" value="SCO1/SenC"/>
</dbReference>
<dbReference type="SUPFAM" id="SSF52833">
    <property type="entry name" value="Thioredoxin-like"/>
    <property type="match status" value="1"/>
</dbReference>
<dbReference type="PANTHER" id="PTHR12151:SF25">
    <property type="entry name" value="LINALOOL DEHYDRATASE_ISOMERASE DOMAIN-CONTAINING PROTEIN"/>
    <property type="match status" value="1"/>
</dbReference>
<dbReference type="EMBL" id="CP000390">
    <property type="protein sequence ID" value="ABG63385.1"/>
    <property type="molecule type" value="Genomic_DNA"/>
</dbReference>
<dbReference type="InterPro" id="IPR013766">
    <property type="entry name" value="Thioredoxin_domain"/>
</dbReference>
<evidence type="ECO:0000256" key="5">
    <source>
        <dbReference type="SAM" id="MobiDB-lite"/>
    </source>
</evidence>
<feature type="binding site" evidence="3">
    <location>
        <position position="183"/>
    </location>
    <ligand>
        <name>Cu cation</name>
        <dbReference type="ChEBI" id="CHEBI:23378"/>
    </ligand>
</feature>
<feature type="region of interest" description="Disordered" evidence="5">
    <location>
        <begin position="1"/>
        <end position="22"/>
    </location>
</feature>
<evidence type="ECO:0000256" key="4">
    <source>
        <dbReference type="PIRSR" id="PIRSR603782-2"/>
    </source>
</evidence>
<dbReference type="eggNOG" id="COG1999">
    <property type="taxonomic scope" value="Bacteria"/>
</dbReference>
<dbReference type="AlphaFoldDB" id="Q11GU0"/>
<gene>
    <name evidence="8" type="ordered locus">Meso_1992</name>
</gene>
<name>Q11GU0_CHESB</name>
<dbReference type="FunFam" id="3.40.30.10:FF:000013">
    <property type="entry name" value="Blast:Protein SCO1 homolog, mitochondrial"/>
    <property type="match status" value="1"/>
</dbReference>
<dbReference type="CDD" id="cd02968">
    <property type="entry name" value="SCO"/>
    <property type="match status" value="1"/>
</dbReference>
<comment type="similarity">
    <text evidence="1">Belongs to the SCO1/2 family.</text>
</comment>
<dbReference type="HOGENOM" id="CLU_050131_3_1_5"/>
<evidence type="ECO:0000256" key="3">
    <source>
        <dbReference type="PIRSR" id="PIRSR603782-1"/>
    </source>
</evidence>